<dbReference type="SMART" id="SM00220">
    <property type="entry name" value="S_TKc"/>
    <property type="match status" value="1"/>
</dbReference>
<evidence type="ECO:0000256" key="5">
    <source>
        <dbReference type="ARBA" id="ARBA00022777"/>
    </source>
</evidence>
<evidence type="ECO:0000256" key="1">
    <source>
        <dbReference type="ARBA" id="ARBA00012513"/>
    </source>
</evidence>
<evidence type="ECO:0000256" key="8">
    <source>
        <dbReference type="ARBA" id="ARBA00048679"/>
    </source>
</evidence>
<dbReference type="EMBL" id="WIUZ02000015">
    <property type="protein sequence ID" value="KAF9780975.1"/>
    <property type="molecule type" value="Genomic_DNA"/>
</dbReference>
<evidence type="ECO:0000313" key="12">
    <source>
        <dbReference type="Proteomes" id="UP000736335"/>
    </source>
</evidence>
<dbReference type="PROSITE" id="PS50011">
    <property type="entry name" value="PROTEIN_KINASE_DOM"/>
    <property type="match status" value="1"/>
</dbReference>
<feature type="region of interest" description="Disordered" evidence="9">
    <location>
        <begin position="235"/>
        <end position="259"/>
    </location>
</feature>
<evidence type="ECO:0000256" key="7">
    <source>
        <dbReference type="ARBA" id="ARBA00047899"/>
    </source>
</evidence>
<dbReference type="AlphaFoldDB" id="A0A9P6H7B3"/>
<keyword evidence="5" id="KW-0418">Kinase</keyword>
<name>A0A9P6H7B3_9AGAM</name>
<dbReference type="SUPFAM" id="SSF56112">
    <property type="entry name" value="Protein kinase-like (PK-like)"/>
    <property type="match status" value="1"/>
</dbReference>
<evidence type="ECO:0000256" key="2">
    <source>
        <dbReference type="ARBA" id="ARBA00022527"/>
    </source>
</evidence>
<dbReference type="Gene3D" id="3.30.200.20">
    <property type="entry name" value="Phosphorylase Kinase, domain 1"/>
    <property type="match status" value="1"/>
</dbReference>
<evidence type="ECO:0000256" key="6">
    <source>
        <dbReference type="ARBA" id="ARBA00022840"/>
    </source>
</evidence>
<comment type="catalytic activity">
    <reaction evidence="8">
        <text>L-seryl-[protein] + ATP = O-phospho-L-seryl-[protein] + ADP + H(+)</text>
        <dbReference type="Rhea" id="RHEA:17989"/>
        <dbReference type="Rhea" id="RHEA-COMP:9863"/>
        <dbReference type="Rhea" id="RHEA-COMP:11604"/>
        <dbReference type="ChEBI" id="CHEBI:15378"/>
        <dbReference type="ChEBI" id="CHEBI:29999"/>
        <dbReference type="ChEBI" id="CHEBI:30616"/>
        <dbReference type="ChEBI" id="CHEBI:83421"/>
        <dbReference type="ChEBI" id="CHEBI:456216"/>
        <dbReference type="EC" id="2.7.11.1"/>
    </reaction>
</comment>
<keyword evidence="2" id="KW-0723">Serine/threonine-protein kinase</keyword>
<reference evidence="11" key="1">
    <citation type="journal article" date="2020" name="Nat. Commun.">
        <title>Large-scale genome sequencing of mycorrhizal fungi provides insights into the early evolution of symbiotic traits.</title>
        <authorList>
            <person name="Miyauchi S."/>
            <person name="Kiss E."/>
            <person name="Kuo A."/>
            <person name="Drula E."/>
            <person name="Kohler A."/>
            <person name="Sanchez-Garcia M."/>
            <person name="Morin E."/>
            <person name="Andreopoulos B."/>
            <person name="Barry K.W."/>
            <person name="Bonito G."/>
            <person name="Buee M."/>
            <person name="Carver A."/>
            <person name="Chen C."/>
            <person name="Cichocki N."/>
            <person name="Clum A."/>
            <person name="Culley D."/>
            <person name="Crous P.W."/>
            <person name="Fauchery L."/>
            <person name="Girlanda M."/>
            <person name="Hayes R.D."/>
            <person name="Keri Z."/>
            <person name="LaButti K."/>
            <person name="Lipzen A."/>
            <person name="Lombard V."/>
            <person name="Magnuson J."/>
            <person name="Maillard F."/>
            <person name="Murat C."/>
            <person name="Nolan M."/>
            <person name="Ohm R.A."/>
            <person name="Pangilinan J."/>
            <person name="Pereira M.F."/>
            <person name="Perotto S."/>
            <person name="Peter M."/>
            <person name="Pfister S."/>
            <person name="Riley R."/>
            <person name="Sitrit Y."/>
            <person name="Stielow J.B."/>
            <person name="Szollosi G."/>
            <person name="Zifcakova L."/>
            <person name="Stursova M."/>
            <person name="Spatafora J.W."/>
            <person name="Tedersoo L."/>
            <person name="Vaario L.M."/>
            <person name="Yamada A."/>
            <person name="Yan M."/>
            <person name="Wang P."/>
            <person name="Xu J."/>
            <person name="Bruns T."/>
            <person name="Baldrian P."/>
            <person name="Vilgalys R."/>
            <person name="Dunand C."/>
            <person name="Henrissat B."/>
            <person name="Grigoriev I.V."/>
            <person name="Hibbett D."/>
            <person name="Nagy L.G."/>
            <person name="Martin F.M."/>
        </authorList>
    </citation>
    <scope>NUCLEOTIDE SEQUENCE</scope>
    <source>
        <strain evidence="11">UH-Tt-Lm1</strain>
    </source>
</reference>
<dbReference type="InterPro" id="IPR011009">
    <property type="entry name" value="Kinase-like_dom_sf"/>
</dbReference>
<evidence type="ECO:0000256" key="4">
    <source>
        <dbReference type="ARBA" id="ARBA00022741"/>
    </source>
</evidence>
<dbReference type="Gene3D" id="1.10.510.10">
    <property type="entry name" value="Transferase(Phosphotransferase) domain 1"/>
    <property type="match status" value="1"/>
</dbReference>
<gene>
    <name evidence="11" type="ORF">BJ322DRAFT_1011736</name>
</gene>
<organism evidence="11 12">
    <name type="scientific">Thelephora terrestris</name>
    <dbReference type="NCBI Taxonomy" id="56493"/>
    <lineage>
        <taxon>Eukaryota</taxon>
        <taxon>Fungi</taxon>
        <taxon>Dikarya</taxon>
        <taxon>Basidiomycota</taxon>
        <taxon>Agaricomycotina</taxon>
        <taxon>Agaricomycetes</taxon>
        <taxon>Thelephorales</taxon>
        <taxon>Thelephoraceae</taxon>
        <taxon>Thelephora</taxon>
    </lineage>
</organism>
<dbReference type="OrthoDB" id="541276at2759"/>
<keyword evidence="12" id="KW-1185">Reference proteome</keyword>
<feature type="domain" description="Protein kinase" evidence="10">
    <location>
        <begin position="109"/>
        <end position="447"/>
    </location>
</feature>
<evidence type="ECO:0000256" key="3">
    <source>
        <dbReference type="ARBA" id="ARBA00022679"/>
    </source>
</evidence>
<feature type="compositionally biased region" description="Low complexity" evidence="9">
    <location>
        <begin position="658"/>
        <end position="672"/>
    </location>
</feature>
<dbReference type="PROSITE" id="PS00108">
    <property type="entry name" value="PROTEIN_KINASE_ST"/>
    <property type="match status" value="1"/>
</dbReference>
<keyword evidence="6" id="KW-0067">ATP-binding</keyword>
<protein>
    <recommendedName>
        <fullName evidence="1">non-specific serine/threonine protein kinase</fullName>
        <ecNumber evidence="1">2.7.11.1</ecNumber>
    </recommendedName>
</protein>
<dbReference type="GO" id="GO:0005737">
    <property type="term" value="C:cytoplasm"/>
    <property type="evidence" value="ECO:0007669"/>
    <property type="project" value="TreeGrafter"/>
</dbReference>
<evidence type="ECO:0000256" key="9">
    <source>
        <dbReference type="SAM" id="MobiDB-lite"/>
    </source>
</evidence>
<reference evidence="11" key="2">
    <citation type="submission" date="2020-11" db="EMBL/GenBank/DDBJ databases">
        <authorList>
            <consortium name="DOE Joint Genome Institute"/>
            <person name="Kuo A."/>
            <person name="Miyauchi S."/>
            <person name="Kiss E."/>
            <person name="Drula E."/>
            <person name="Kohler A."/>
            <person name="Sanchez-Garcia M."/>
            <person name="Andreopoulos B."/>
            <person name="Barry K.W."/>
            <person name="Bonito G."/>
            <person name="Buee M."/>
            <person name="Carver A."/>
            <person name="Chen C."/>
            <person name="Cichocki N."/>
            <person name="Clum A."/>
            <person name="Culley D."/>
            <person name="Crous P.W."/>
            <person name="Fauchery L."/>
            <person name="Girlanda M."/>
            <person name="Hayes R."/>
            <person name="Keri Z."/>
            <person name="Labutti K."/>
            <person name="Lipzen A."/>
            <person name="Lombard V."/>
            <person name="Magnuson J."/>
            <person name="Maillard F."/>
            <person name="Morin E."/>
            <person name="Murat C."/>
            <person name="Nolan M."/>
            <person name="Ohm R."/>
            <person name="Pangilinan J."/>
            <person name="Pereira M."/>
            <person name="Perotto S."/>
            <person name="Peter M."/>
            <person name="Riley R."/>
            <person name="Sitrit Y."/>
            <person name="Stielow B."/>
            <person name="Szollosi G."/>
            <person name="Zifcakova L."/>
            <person name="Stursova M."/>
            <person name="Spatafora J.W."/>
            <person name="Tedersoo L."/>
            <person name="Vaario L.-M."/>
            <person name="Yamada A."/>
            <person name="Yan M."/>
            <person name="Wang P."/>
            <person name="Xu J."/>
            <person name="Bruns T."/>
            <person name="Baldrian P."/>
            <person name="Vilgalys R."/>
            <person name="Henrissat B."/>
            <person name="Grigoriev I.V."/>
            <person name="Hibbett D."/>
            <person name="Nagy L.G."/>
            <person name="Martin F.M."/>
        </authorList>
    </citation>
    <scope>NUCLEOTIDE SEQUENCE</scope>
    <source>
        <strain evidence="11">UH-Tt-Lm1</strain>
    </source>
</reference>
<dbReference type="PANTHER" id="PTHR24343">
    <property type="entry name" value="SERINE/THREONINE KINASE"/>
    <property type="match status" value="1"/>
</dbReference>
<feature type="compositionally biased region" description="Low complexity" evidence="9">
    <location>
        <begin position="7"/>
        <end position="18"/>
    </location>
</feature>
<dbReference type="PANTHER" id="PTHR24343:SF449">
    <property type="entry name" value="SERINE_THREONINE PROTEIN KINASE"/>
    <property type="match status" value="1"/>
</dbReference>
<feature type="region of interest" description="Disordered" evidence="9">
    <location>
        <begin position="1"/>
        <end position="56"/>
    </location>
</feature>
<dbReference type="InterPro" id="IPR008271">
    <property type="entry name" value="Ser/Thr_kinase_AS"/>
</dbReference>
<dbReference type="Pfam" id="PF00069">
    <property type="entry name" value="Pkinase"/>
    <property type="match status" value="1"/>
</dbReference>
<keyword evidence="3" id="KW-0808">Transferase</keyword>
<dbReference type="GO" id="GO:0004674">
    <property type="term" value="F:protein serine/threonine kinase activity"/>
    <property type="evidence" value="ECO:0007669"/>
    <property type="project" value="UniProtKB-KW"/>
</dbReference>
<dbReference type="GO" id="GO:0005524">
    <property type="term" value="F:ATP binding"/>
    <property type="evidence" value="ECO:0007669"/>
    <property type="project" value="UniProtKB-KW"/>
</dbReference>
<proteinExistence type="predicted"/>
<dbReference type="GO" id="GO:0005634">
    <property type="term" value="C:nucleus"/>
    <property type="evidence" value="ECO:0007669"/>
    <property type="project" value="TreeGrafter"/>
</dbReference>
<dbReference type="Proteomes" id="UP000736335">
    <property type="component" value="Unassembled WGS sequence"/>
</dbReference>
<comment type="caution">
    <text evidence="11">The sequence shown here is derived from an EMBL/GenBank/DDBJ whole genome shotgun (WGS) entry which is preliminary data.</text>
</comment>
<feature type="region of interest" description="Disordered" evidence="9">
    <location>
        <begin position="652"/>
        <end position="834"/>
    </location>
</feature>
<dbReference type="EC" id="2.7.11.1" evidence="1"/>
<accession>A0A9P6H7B3</accession>
<comment type="catalytic activity">
    <reaction evidence="7">
        <text>L-threonyl-[protein] + ATP = O-phospho-L-threonyl-[protein] + ADP + H(+)</text>
        <dbReference type="Rhea" id="RHEA:46608"/>
        <dbReference type="Rhea" id="RHEA-COMP:11060"/>
        <dbReference type="Rhea" id="RHEA-COMP:11605"/>
        <dbReference type="ChEBI" id="CHEBI:15378"/>
        <dbReference type="ChEBI" id="CHEBI:30013"/>
        <dbReference type="ChEBI" id="CHEBI:30616"/>
        <dbReference type="ChEBI" id="CHEBI:61977"/>
        <dbReference type="ChEBI" id="CHEBI:456216"/>
        <dbReference type="EC" id="2.7.11.1"/>
    </reaction>
</comment>
<feature type="compositionally biased region" description="Low complexity" evidence="9">
    <location>
        <begin position="242"/>
        <end position="259"/>
    </location>
</feature>
<sequence>MLSVFLSPSVTASSKSPSNARTQYSARRPPSSPIPPSPILSSRDAPSANASSYTPGPASTLSIPMQDILFPGDVIGQGLYLYGERVRLLPIPASQRNVDDGLNAPSIKFEVVKALGTGSHAVVYQVRQILSSYPPQTEDLSPISAVNFDDIPFSPTQVKYGREYALKCLSKVDLDKDALSAQMFEATIHQSLPTHPNIVTLYRTLETPSYLLLLLEYVPGQDLFYFLEQSCDHYEPEPPSSPSSTGTLTPPTPSLLSSLNPDQLLSRTRLRLISSMFAQMCQAVATCHAVNVFHRDIKPENFIVTDGWVKSSGGWPERKVAVKLTDFGLSANDVESADMDCGSAPYMSYECRNNVAPTYSPRAADVWSLGIVLINMLYHYNPWTDTAEGACTSFELYRQNPINFFMHRFTGMTIPVARFLATRVFCILGDSPDDSPRVSAEEFEIWAKDLPSHFSVPGHSRAFSISSTHGHPLAAGLPPSRPASRQASLWQLDNNALEMQVDKSSEVSGGEYIIDPSQPGPPAPSDAVSLTPAITKKPSKWKFMLSRSGVHFGPTVPSPCLSIEESITIDNKRLSKTASNVAHLVSGLSPPPQKLSPRSLPRQQIVPSHRTMQSVQLFDETTYTRGRGNNQPYNDHCDDGSQARVEKWTDNVGKRGVSPTSTRSLTPSTNSLASSNWRSSISTANLSTRSVSSSSSAFTRYSNNSTSTVATSVSSGSWRNAKNSKYSGVLPRNVKPTAGLPWELDEPQRQVHPGDISRVFGPPPQQKPGNRNGARRNDQNPGATSGNDELDMIPEWPAEQSMDGTTDLRSDEGIGRGGDSLGSAAPKKSQKGQIDALAKMLSALRR</sequence>
<dbReference type="InterPro" id="IPR000719">
    <property type="entry name" value="Prot_kinase_dom"/>
</dbReference>
<evidence type="ECO:0000313" key="11">
    <source>
        <dbReference type="EMBL" id="KAF9780975.1"/>
    </source>
</evidence>
<keyword evidence="4" id="KW-0547">Nucleotide-binding</keyword>
<feature type="compositionally biased region" description="Low complexity" evidence="9">
    <location>
        <begin position="682"/>
        <end position="717"/>
    </location>
</feature>
<evidence type="ECO:0000259" key="10">
    <source>
        <dbReference type="PROSITE" id="PS50011"/>
    </source>
</evidence>